<dbReference type="AlphaFoldDB" id="A0AAW0LV91"/>
<protein>
    <submittedName>
        <fullName evidence="1">Uncharacterized protein</fullName>
    </submittedName>
</protein>
<evidence type="ECO:0000313" key="1">
    <source>
        <dbReference type="EMBL" id="KAK7855235.1"/>
    </source>
</evidence>
<accession>A0AAW0LV91</accession>
<sequence>MRTQNLGLGNLRPIRLLELSLTRWASLTNTQLMKLVLVDT</sequence>
<comment type="caution">
    <text evidence="1">The sequence shown here is derived from an EMBL/GenBank/DDBJ whole genome shotgun (WGS) entry which is preliminary data.</text>
</comment>
<proteinExistence type="predicted"/>
<gene>
    <name evidence="1" type="ORF">CFP56_028691</name>
</gene>
<evidence type="ECO:0000313" key="2">
    <source>
        <dbReference type="Proteomes" id="UP000237347"/>
    </source>
</evidence>
<reference evidence="1 2" key="1">
    <citation type="journal article" date="2018" name="Sci. Data">
        <title>The draft genome sequence of cork oak.</title>
        <authorList>
            <person name="Ramos A.M."/>
            <person name="Usie A."/>
            <person name="Barbosa P."/>
            <person name="Barros P.M."/>
            <person name="Capote T."/>
            <person name="Chaves I."/>
            <person name="Simoes F."/>
            <person name="Abreu I."/>
            <person name="Carrasquinho I."/>
            <person name="Faro C."/>
            <person name="Guimaraes J.B."/>
            <person name="Mendonca D."/>
            <person name="Nobrega F."/>
            <person name="Rodrigues L."/>
            <person name="Saibo N.J.M."/>
            <person name="Varela M.C."/>
            <person name="Egas C."/>
            <person name="Matos J."/>
            <person name="Miguel C.M."/>
            <person name="Oliveira M.M."/>
            <person name="Ricardo C.P."/>
            <person name="Goncalves S."/>
        </authorList>
    </citation>
    <scope>NUCLEOTIDE SEQUENCE [LARGE SCALE GENOMIC DNA]</scope>
    <source>
        <strain evidence="2">cv. HL8</strain>
    </source>
</reference>
<dbReference type="EMBL" id="PKMF04000047">
    <property type="protein sequence ID" value="KAK7855235.1"/>
    <property type="molecule type" value="Genomic_DNA"/>
</dbReference>
<keyword evidence="2" id="KW-1185">Reference proteome</keyword>
<name>A0AAW0LV91_QUESU</name>
<organism evidence="1 2">
    <name type="scientific">Quercus suber</name>
    <name type="common">Cork oak</name>
    <dbReference type="NCBI Taxonomy" id="58331"/>
    <lineage>
        <taxon>Eukaryota</taxon>
        <taxon>Viridiplantae</taxon>
        <taxon>Streptophyta</taxon>
        <taxon>Embryophyta</taxon>
        <taxon>Tracheophyta</taxon>
        <taxon>Spermatophyta</taxon>
        <taxon>Magnoliopsida</taxon>
        <taxon>eudicotyledons</taxon>
        <taxon>Gunneridae</taxon>
        <taxon>Pentapetalae</taxon>
        <taxon>rosids</taxon>
        <taxon>fabids</taxon>
        <taxon>Fagales</taxon>
        <taxon>Fagaceae</taxon>
        <taxon>Quercus</taxon>
    </lineage>
</organism>
<dbReference type="Proteomes" id="UP000237347">
    <property type="component" value="Unassembled WGS sequence"/>
</dbReference>